<dbReference type="InterPro" id="IPR005467">
    <property type="entry name" value="His_kinase_dom"/>
</dbReference>
<accession>A0A2T0M7C5</accession>
<dbReference type="EMBL" id="PVNG01000028">
    <property type="protein sequence ID" value="PRX53387.1"/>
    <property type="molecule type" value="Genomic_DNA"/>
</dbReference>
<feature type="region of interest" description="Disordered" evidence="5">
    <location>
        <begin position="408"/>
        <end position="430"/>
    </location>
</feature>
<keyword evidence="6" id="KW-1133">Transmembrane helix</keyword>
<dbReference type="RefSeq" id="WP_106251045.1">
    <property type="nucleotide sequence ID" value="NZ_PVNG01000028.1"/>
</dbReference>
<feature type="coiled-coil region" evidence="4">
    <location>
        <begin position="174"/>
        <end position="201"/>
    </location>
</feature>
<feature type="transmembrane region" description="Helical" evidence="6">
    <location>
        <begin position="51"/>
        <end position="69"/>
    </location>
</feature>
<dbReference type="CDD" id="cd16917">
    <property type="entry name" value="HATPase_UhpB-NarQ-NarX-like"/>
    <property type="match status" value="1"/>
</dbReference>
<dbReference type="GO" id="GO:0000155">
    <property type="term" value="F:phosphorelay sensor kinase activity"/>
    <property type="evidence" value="ECO:0007669"/>
    <property type="project" value="InterPro"/>
</dbReference>
<keyword evidence="4" id="KW-0175">Coiled coil</keyword>
<dbReference type="InterPro" id="IPR050482">
    <property type="entry name" value="Sensor_HK_TwoCompSys"/>
</dbReference>
<dbReference type="AlphaFoldDB" id="A0A2T0M7C5"/>
<evidence type="ECO:0000313" key="8">
    <source>
        <dbReference type="EMBL" id="PRX53387.1"/>
    </source>
</evidence>
<dbReference type="PANTHER" id="PTHR24421:SF62">
    <property type="entry name" value="SENSORY TRANSDUCTION HISTIDINE KINASE"/>
    <property type="match status" value="1"/>
</dbReference>
<dbReference type="InterPro" id="IPR003594">
    <property type="entry name" value="HATPase_dom"/>
</dbReference>
<dbReference type="PANTHER" id="PTHR24421">
    <property type="entry name" value="NITRATE/NITRITE SENSOR PROTEIN NARX-RELATED"/>
    <property type="match status" value="1"/>
</dbReference>
<dbReference type="InterPro" id="IPR017205">
    <property type="entry name" value="Sig_transdc_His_kinase_ChrS"/>
</dbReference>
<reference evidence="8 9" key="1">
    <citation type="submission" date="2018-03" db="EMBL/GenBank/DDBJ databases">
        <title>Genomic Encyclopedia of Type Strains, Phase III (KMG-III): the genomes of soil and plant-associated and newly described type strains.</title>
        <authorList>
            <person name="Whitman W."/>
        </authorList>
    </citation>
    <scope>NUCLEOTIDE SEQUENCE [LARGE SCALE GENOMIC DNA]</scope>
    <source>
        <strain evidence="8 9">CGMCC 4.7104</strain>
    </source>
</reference>
<dbReference type="GO" id="GO:0046983">
    <property type="term" value="F:protein dimerization activity"/>
    <property type="evidence" value="ECO:0007669"/>
    <property type="project" value="InterPro"/>
</dbReference>
<dbReference type="Gene3D" id="1.20.5.1930">
    <property type="match status" value="1"/>
</dbReference>
<evidence type="ECO:0000256" key="3">
    <source>
        <dbReference type="ARBA" id="ARBA00023012"/>
    </source>
</evidence>
<feature type="transmembrane region" description="Helical" evidence="6">
    <location>
        <begin position="153"/>
        <end position="171"/>
    </location>
</feature>
<sequence>MRVRPDTGASGDEPPATEPRTGWFGLWDGFFAVSYLLTAVLLFFSGGPTAAQAAAIGALTLIVPWYAGLGRGLMTGQAYGRKNLIFAAGLVALFCLTTWFGLISSFSLYAVAPMLIMTLPMRQAVGWLAVANLFPVLVTWIRSEELGIPPWSALPLSLLSYALSILLGVWIKRVTRQSRERAELIEELRRTQERVARLSHEAGISAERERLAREIHDTLAQGLTSIISLVQAAESNVRDAPDQASGHLSRAGQVARESLAEAREFVAALTPPTLRGGSLVQAVRRQADGLVADTGLDVRTSVRGEEEPLPMPVNVVLLRSMQEAVANVRRHAAGARAVDVVMTFEQDAVRLLVRDDGEGFTPEGDHDGYGLRGMRARVAEINGTVSVGSRPGGGTAVEVRVPVTSAGTAGEKRVPVTAAAGTAGEERARG</sequence>
<feature type="transmembrane region" description="Helical" evidence="6">
    <location>
        <begin position="24"/>
        <end position="44"/>
    </location>
</feature>
<feature type="domain" description="Histidine kinase" evidence="7">
    <location>
        <begin position="317"/>
        <end position="405"/>
    </location>
</feature>
<feature type="transmembrane region" description="Helical" evidence="6">
    <location>
        <begin position="124"/>
        <end position="141"/>
    </location>
</feature>
<dbReference type="Pfam" id="PF07730">
    <property type="entry name" value="HisKA_3"/>
    <property type="match status" value="1"/>
</dbReference>
<protein>
    <submittedName>
        <fullName evidence="8">Signal transduction histidine kinase</fullName>
    </submittedName>
</protein>
<organism evidence="8 9">
    <name type="scientific">Nonomuraea fuscirosea</name>
    <dbReference type="NCBI Taxonomy" id="1291556"/>
    <lineage>
        <taxon>Bacteria</taxon>
        <taxon>Bacillati</taxon>
        <taxon>Actinomycetota</taxon>
        <taxon>Actinomycetes</taxon>
        <taxon>Streptosporangiales</taxon>
        <taxon>Streptosporangiaceae</taxon>
        <taxon>Nonomuraea</taxon>
    </lineage>
</organism>
<gene>
    <name evidence="8" type="ORF">B0I32_128143</name>
</gene>
<dbReference type="OrthoDB" id="227596at2"/>
<dbReference type="PROSITE" id="PS50109">
    <property type="entry name" value="HIS_KIN"/>
    <property type="match status" value="1"/>
</dbReference>
<evidence type="ECO:0000256" key="1">
    <source>
        <dbReference type="ARBA" id="ARBA00022679"/>
    </source>
</evidence>
<evidence type="ECO:0000259" key="7">
    <source>
        <dbReference type="PROSITE" id="PS50109"/>
    </source>
</evidence>
<dbReference type="SUPFAM" id="SSF55874">
    <property type="entry name" value="ATPase domain of HSP90 chaperone/DNA topoisomerase II/histidine kinase"/>
    <property type="match status" value="1"/>
</dbReference>
<dbReference type="InterPro" id="IPR011712">
    <property type="entry name" value="Sig_transdc_His_kin_sub3_dim/P"/>
</dbReference>
<evidence type="ECO:0000256" key="4">
    <source>
        <dbReference type="SAM" id="Coils"/>
    </source>
</evidence>
<keyword evidence="6" id="KW-0812">Transmembrane</keyword>
<feature type="transmembrane region" description="Helical" evidence="6">
    <location>
        <begin position="84"/>
        <end position="112"/>
    </location>
</feature>
<dbReference type="Gene3D" id="3.30.565.10">
    <property type="entry name" value="Histidine kinase-like ATPase, C-terminal domain"/>
    <property type="match status" value="1"/>
</dbReference>
<evidence type="ECO:0000256" key="6">
    <source>
        <dbReference type="SAM" id="Phobius"/>
    </source>
</evidence>
<evidence type="ECO:0000256" key="5">
    <source>
        <dbReference type="SAM" id="MobiDB-lite"/>
    </source>
</evidence>
<evidence type="ECO:0000313" key="9">
    <source>
        <dbReference type="Proteomes" id="UP000238312"/>
    </source>
</evidence>
<name>A0A2T0M7C5_9ACTN</name>
<keyword evidence="1" id="KW-0808">Transferase</keyword>
<dbReference type="SMART" id="SM00387">
    <property type="entry name" value="HATPase_c"/>
    <property type="match status" value="1"/>
</dbReference>
<dbReference type="Pfam" id="PF02518">
    <property type="entry name" value="HATPase_c"/>
    <property type="match status" value="1"/>
</dbReference>
<comment type="caution">
    <text evidence="8">The sequence shown here is derived from an EMBL/GenBank/DDBJ whole genome shotgun (WGS) entry which is preliminary data.</text>
</comment>
<dbReference type="PIRSF" id="PIRSF037434">
    <property type="entry name" value="STHK_ChrS"/>
    <property type="match status" value="1"/>
</dbReference>
<keyword evidence="2 8" id="KW-0418">Kinase</keyword>
<keyword evidence="9" id="KW-1185">Reference proteome</keyword>
<dbReference type="Proteomes" id="UP000238312">
    <property type="component" value="Unassembled WGS sequence"/>
</dbReference>
<evidence type="ECO:0000256" key="2">
    <source>
        <dbReference type="ARBA" id="ARBA00022777"/>
    </source>
</evidence>
<dbReference type="InterPro" id="IPR036890">
    <property type="entry name" value="HATPase_C_sf"/>
</dbReference>
<keyword evidence="3" id="KW-0902">Two-component regulatory system</keyword>
<dbReference type="GO" id="GO:0016020">
    <property type="term" value="C:membrane"/>
    <property type="evidence" value="ECO:0007669"/>
    <property type="project" value="InterPro"/>
</dbReference>
<keyword evidence="6" id="KW-0472">Membrane</keyword>
<proteinExistence type="predicted"/>